<dbReference type="EMBL" id="JASPKY010000134">
    <property type="protein sequence ID" value="KAK9731345.1"/>
    <property type="molecule type" value="Genomic_DNA"/>
</dbReference>
<dbReference type="InterPro" id="IPR002347">
    <property type="entry name" value="SDR_fam"/>
</dbReference>
<dbReference type="SUPFAM" id="SSF51735">
    <property type="entry name" value="NAD(P)-binding Rossmann-fold domains"/>
    <property type="match status" value="1"/>
</dbReference>
<dbReference type="InterPro" id="IPR036291">
    <property type="entry name" value="NAD(P)-bd_dom_sf"/>
</dbReference>
<dbReference type="PANTHER" id="PTHR43313:SF50">
    <property type="entry name" value="GH26015P"/>
    <property type="match status" value="1"/>
</dbReference>
<feature type="transmembrane region" description="Helical" evidence="2">
    <location>
        <begin position="79"/>
        <end position="98"/>
    </location>
</feature>
<evidence type="ECO:0000313" key="4">
    <source>
        <dbReference type="Proteomes" id="UP001458880"/>
    </source>
</evidence>
<evidence type="ECO:0000256" key="2">
    <source>
        <dbReference type="SAM" id="Phobius"/>
    </source>
</evidence>
<dbReference type="Proteomes" id="UP001458880">
    <property type="component" value="Unassembled WGS sequence"/>
</dbReference>
<dbReference type="PANTHER" id="PTHR43313">
    <property type="entry name" value="SHORT-CHAIN DEHYDROGENASE/REDUCTASE FAMILY 9C"/>
    <property type="match status" value="1"/>
</dbReference>
<keyword evidence="2" id="KW-0472">Membrane</keyword>
<name>A0AAW1LB21_POPJA</name>
<dbReference type="GO" id="GO:0016491">
    <property type="term" value="F:oxidoreductase activity"/>
    <property type="evidence" value="ECO:0007669"/>
    <property type="project" value="TreeGrafter"/>
</dbReference>
<dbReference type="AlphaFoldDB" id="A0AAW1LB21"/>
<evidence type="ECO:0000256" key="1">
    <source>
        <dbReference type="SAM" id="MobiDB-lite"/>
    </source>
</evidence>
<reference evidence="3 4" key="1">
    <citation type="journal article" date="2024" name="BMC Genomics">
        <title>De novo assembly and annotation of Popillia japonica's genome with initial clues to its potential as an invasive pest.</title>
        <authorList>
            <person name="Cucini C."/>
            <person name="Boschi S."/>
            <person name="Funari R."/>
            <person name="Cardaioli E."/>
            <person name="Iannotti N."/>
            <person name="Marturano G."/>
            <person name="Paoli F."/>
            <person name="Bruttini M."/>
            <person name="Carapelli A."/>
            <person name="Frati F."/>
            <person name="Nardi F."/>
        </authorList>
    </citation>
    <scope>NUCLEOTIDE SEQUENCE [LARGE SCALE GENOMIC DNA]</scope>
    <source>
        <strain evidence="3">DMR45628</strain>
    </source>
</reference>
<feature type="region of interest" description="Disordered" evidence="1">
    <location>
        <begin position="1"/>
        <end position="21"/>
    </location>
</feature>
<proteinExistence type="predicted"/>
<dbReference type="Pfam" id="PF00106">
    <property type="entry name" value="adh_short"/>
    <property type="match status" value="1"/>
</dbReference>
<gene>
    <name evidence="3" type="ORF">QE152_g13742</name>
</gene>
<feature type="compositionally biased region" description="Basic residues" evidence="1">
    <location>
        <begin position="1"/>
        <end position="10"/>
    </location>
</feature>
<keyword evidence="2" id="KW-1133">Transmembrane helix</keyword>
<evidence type="ECO:0000313" key="3">
    <source>
        <dbReference type="EMBL" id="KAK9731345.1"/>
    </source>
</evidence>
<keyword evidence="2" id="KW-0812">Transmembrane</keyword>
<dbReference type="Gene3D" id="3.40.50.720">
    <property type="entry name" value="NAD(P)-binding Rossmann-like Domain"/>
    <property type="match status" value="1"/>
</dbReference>
<protein>
    <submittedName>
        <fullName evidence="3">Short chain dehydrogenase</fullName>
    </submittedName>
</protein>
<sequence length="393" mass="43765">MSGPFKRRPSLKTLPAGPTIKSASLRRRSSLGTSQLPSPSQQEVPWDVIDRCLLPIIYCQAAAFIFSTVLNTLNISQVSALTLFILLSIITIALILFYHNLKIAIVGKAVLLTGCDSRMGYALARYLDELGFTVFAGFQSIEDNPYADDLKEESSGRLHVLQLDVSSETQVLAASLYIVEHLPDDASGLWAVIHAANYFALGEIEWIPYEAVKRATEINLVGATRVTQVMAPLVRRARGRFVFVSSGLCRVTSAVRGIHCALFSAIEAEAACLRQELRSRGVDVITVAPGEFTACSSWLTDELLVEEAREMWGRLSKEQKREYGENYFETAIRSLEKYTKVQDADLAPVLKALSDSIIRTFPLTKYTPVTRREKLQAFIADHFPRPVYDVFYS</sequence>
<keyword evidence="4" id="KW-1185">Reference proteome</keyword>
<organism evidence="3 4">
    <name type="scientific">Popillia japonica</name>
    <name type="common">Japanese beetle</name>
    <dbReference type="NCBI Taxonomy" id="7064"/>
    <lineage>
        <taxon>Eukaryota</taxon>
        <taxon>Metazoa</taxon>
        <taxon>Ecdysozoa</taxon>
        <taxon>Arthropoda</taxon>
        <taxon>Hexapoda</taxon>
        <taxon>Insecta</taxon>
        <taxon>Pterygota</taxon>
        <taxon>Neoptera</taxon>
        <taxon>Endopterygota</taxon>
        <taxon>Coleoptera</taxon>
        <taxon>Polyphaga</taxon>
        <taxon>Scarabaeiformia</taxon>
        <taxon>Scarabaeidae</taxon>
        <taxon>Rutelinae</taxon>
        <taxon>Popillia</taxon>
    </lineage>
</organism>
<feature type="transmembrane region" description="Helical" evidence="2">
    <location>
        <begin position="52"/>
        <end position="73"/>
    </location>
</feature>
<accession>A0AAW1LB21</accession>
<comment type="caution">
    <text evidence="3">The sequence shown here is derived from an EMBL/GenBank/DDBJ whole genome shotgun (WGS) entry which is preliminary data.</text>
</comment>
<dbReference type="GO" id="GO:0008202">
    <property type="term" value="P:steroid metabolic process"/>
    <property type="evidence" value="ECO:0007669"/>
    <property type="project" value="TreeGrafter"/>
</dbReference>